<dbReference type="NCBIfam" id="TIGR02937">
    <property type="entry name" value="sigma70-ECF"/>
    <property type="match status" value="1"/>
</dbReference>
<dbReference type="Pfam" id="PF04542">
    <property type="entry name" value="Sigma70_r2"/>
    <property type="match status" value="1"/>
</dbReference>
<keyword evidence="4" id="KW-0238">DNA-binding</keyword>
<dbReference type="InterPro" id="IPR039425">
    <property type="entry name" value="RNA_pol_sigma-70-like"/>
</dbReference>
<evidence type="ECO:0000313" key="9">
    <source>
        <dbReference type="Proteomes" id="UP000198582"/>
    </source>
</evidence>
<dbReference type="Pfam" id="PF08281">
    <property type="entry name" value="Sigma70_r4_2"/>
    <property type="match status" value="1"/>
</dbReference>
<dbReference type="EMBL" id="FOEF01000006">
    <property type="protein sequence ID" value="SEP32789.1"/>
    <property type="molecule type" value="Genomic_DNA"/>
</dbReference>
<dbReference type="InterPro" id="IPR013249">
    <property type="entry name" value="RNA_pol_sigma70_r4_t2"/>
</dbReference>
<dbReference type="InterPro" id="IPR007627">
    <property type="entry name" value="RNA_pol_sigma70_r2"/>
</dbReference>
<evidence type="ECO:0000256" key="2">
    <source>
        <dbReference type="ARBA" id="ARBA00023015"/>
    </source>
</evidence>
<keyword evidence="9" id="KW-1185">Reference proteome</keyword>
<keyword evidence="2" id="KW-0805">Transcription regulation</keyword>
<accession>A0A1H8WYU6</accession>
<evidence type="ECO:0000256" key="4">
    <source>
        <dbReference type="ARBA" id="ARBA00023125"/>
    </source>
</evidence>
<keyword evidence="5" id="KW-0804">Transcription</keyword>
<feature type="domain" description="RNA polymerase sigma-70 region 2" evidence="6">
    <location>
        <begin position="21"/>
        <end position="84"/>
    </location>
</feature>
<sequence>MQQNGPLARPKDVTTSFDEFVEDRLDGLLRYATVLTDDPYLAQDIVQDVLLRAQQHWARIESPPTYVRRMVTNEYLSWRRRAVRRVVPSSHEVLDALSPPEADPSAAYDARDEMLALLATLPRKQRAAVVLRYYEGYSDAEIGEVLRCGASTVRSQISRALATLRTCVSPLPTVLTTGAGE</sequence>
<dbReference type="Gene3D" id="1.10.1740.10">
    <property type="match status" value="1"/>
</dbReference>
<dbReference type="GO" id="GO:0003677">
    <property type="term" value="F:DNA binding"/>
    <property type="evidence" value="ECO:0007669"/>
    <property type="project" value="UniProtKB-KW"/>
</dbReference>
<dbReference type="Gene3D" id="1.10.10.10">
    <property type="entry name" value="Winged helix-like DNA-binding domain superfamily/Winged helix DNA-binding domain"/>
    <property type="match status" value="1"/>
</dbReference>
<dbReference type="GO" id="GO:0016987">
    <property type="term" value="F:sigma factor activity"/>
    <property type="evidence" value="ECO:0007669"/>
    <property type="project" value="UniProtKB-KW"/>
</dbReference>
<feature type="domain" description="RNA polymerase sigma factor 70 region 4 type 2" evidence="7">
    <location>
        <begin position="112"/>
        <end position="164"/>
    </location>
</feature>
<dbReference type="SUPFAM" id="SSF88659">
    <property type="entry name" value="Sigma3 and sigma4 domains of RNA polymerase sigma factors"/>
    <property type="match status" value="1"/>
</dbReference>
<comment type="similarity">
    <text evidence="1">Belongs to the sigma-70 factor family. ECF subfamily.</text>
</comment>
<evidence type="ECO:0000259" key="7">
    <source>
        <dbReference type="Pfam" id="PF08281"/>
    </source>
</evidence>
<keyword evidence="3" id="KW-0731">Sigma factor</keyword>
<dbReference type="GO" id="GO:0006352">
    <property type="term" value="P:DNA-templated transcription initiation"/>
    <property type="evidence" value="ECO:0007669"/>
    <property type="project" value="InterPro"/>
</dbReference>
<evidence type="ECO:0000256" key="1">
    <source>
        <dbReference type="ARBA" id="ARBA00010641"/>
    </source>
</evidence>
<evidence type="ECO:0000259" key="6">
    <source>
        <dbReference type="Pfam" id="PF04542"/>
    </source>
</evidence>
<evidence type="ECO:0000313" key="8">
    <source>
        <dbReference type="EMBL" id="SEP32789.1"/>
    </source>
</evidence>
<dbReference type="InterPro" id="IPR036388">
    <property type="entry name" value="WH-like_DNA-bd_sf"/>
</dbReference>
<dbReference type="STRING" id="394193.SAMN04489732_10669"/>
<protein>
    <submittedName>
        <fullName evidence="8">RNA polymerase sigma-70 factor, sigma-E family</fullName>
    </submittedName>
</protein>
<dbReference type="Proteomes" id="UP000198582">
    <property type="component" value="Unassembled WGS sequence"/>
</dbReference>
<reference evidence="8 9" key="1">
    <citation type="submission" date="2016-10" db="EMBL/GenBank/DDBJ databases">
        <authorList>
            <person name="de Groot N.N."/>
        </authorList>
    </citation>
    <scope>NUCLEOTIDE SEQUENCE [LARGE SCALE GENOMIC DNA]</scope>
    <source>
        <strain evidence="8 9">DSM 44993</strain>
    </source>
</reference>
<dbReference type="CDD" id="cd06171">
    <property type="entry name" value="Sigma70_r4"/>
    <property type="match status" value="1"/>
</dbReference>
<evidence type="ECO:0000256" key="5">
    <source>
        <dbReference type="ARBA" id="ARBA00023163"/>
    </source>
</evidence>
<dbReference type="PANTHER" id="PTHR43133">
    <property type="entry name" value="RNA POLYMERASE ECF-TYPE SIGMA FACTO"/>
    <property type="match status" value="1"/>
</dbReference>
<dbReference type="AlphaFoldDB" id="A0A1H8WYU6"/>
<dbReference type="InterPro" id="IPR014284">
    <property type="entry name" value="RNA_pol_sigma-70_dom"/>
</dbReference>
<organism evidence="8 9">
    <name type="scientific">Amycolatopsis saalfeldensis</name>
    <dbReference type="NCBI Taxonomy" id="394193"/>
    <lineage>
        <taxon>Bacteria</taxon>
        <taxon>Bacillati</taxon>
        <taxon>Actinomycetota</taxon>
        <taxon>Actinomycetes</taxon>
        <taxon>Pseudonocardiales</taxon>
        <taxon>Pseudonocardiaceae</taxon>
        <taxon>Amycolatopsis</taxon>
    </lineage>
</organism>
<dbReference type="OrthoDB" id="3692620at2"/>
<dbReference type="SUPFAM" id="SSF88946">
    <property type="entry name" value="Sigma2 domain of RNA polymerase sigma factors"/>
    <property type="match status" value="1"/>
</dbReference>
<dbReference type="InterPro" id="IPR013325">
    <property type="entry name" value="RNA_pol_sigma_r2"/>
</dbReference>
<evidence type="ECO:0000256" key="3">
    <source>
        <dbReference type="ARBA" id="ARBA00023082"/>
    </source>
</evidence>
<gene>
    <name evidence="8" type="ORF">SAMN04489732_10669</name>
</gene>
<dbReference type="InterPro" id="IPR013324">
    <property type="entry name" value="RNA_pol_sigma_r3/r4-like"/>
</dbReference>
<proteinExistence type="inferred from homology"/>
<name>A0A1H8WYU6_9PSEU</name>
<dbReference type="PANTHER" id="PTHR43133:SF50">
    <property type="entry name" value="ECF RNA POLYMERASE SIGMA FACTOR SIGM"/>
    <property type="match status" value="1"/>
</dbReference>